<reference evidence="2" key="1">
    <citation type="submission" date="2021-01" db="EMBL/GenBank/DDBJ databases">
        <authorList>
            <person name="Corre E."/>
            <person name="Pelletier E."/>
            <person name="Niang G."/>
            <person name="Scheremetjew M."/>
            <person name="Finn R."/>
            <person name="Kale V."/>
            <person name="Holt S."/>
            <person name="Cochrane G."/>
            <person name="Meng A."/>
            <person name="Brown T."/>
            <person name="Cohen L."/>
        </authorList>
    </citation>
    <scope>NUCLEOTIDE SEQUENCE</scope>
    <source>
        <strain evidence="2">CCMP1661</strain>
    </source>
</reference>
<organism evidence="2">
    <name type="scientific">Fibrocapsa japonica</name>
    <dbReference type="NCBI Taxonomy" id="94617"/>
    <lineage>
        <taxon>Eukaryota</taxon>
        <taxon>Sar</taxon>
        <taxon>Stramenopiles</taxon>
        <taxon>Ochrophyta</taxon>
        <taxon>Raphidophyceae</taxon>
        <taxon>Chattonellales</taxon>
        <taxon>Chattonellaceae</taxon>
        <taxon>Fibrocapsa</taxon>
    </lineage>
</organism>
<dbReference type="AlphaFoldDB" id="A0A7S2V5K3"/>
<feature type="coiled-coil region" evidence="1">
    <location>
        <begin position="29"/>
        <end position="77"/>
    </location>
</feature>
<protein>
    <submittedName>
        <fullName evidence="2">Uncharacterized protein</fullName>
    </submittedName>
</protein>
<name>A0A7S2V5K3_9STRA</name>
<proteinExistence type="predicted"/>
<sequence length="149" mass="17207">MAEGLRSNNKSLPKSKITLKQFDLMNRTANGVKGVLDNLRNQLKVLEEEIKADEDGKAEFERQLANLQRRKEDLLKRIKENREWASTYDSDMGPFQSNYDNIAHDIGDLYSGAKKHHKQAIGVLKREFGYHPEFKRPTDTFSASPFRPK</sequence>
<dbReference type="EMBL" id="HBHR01017427">
    <property type="protein sequence ID" value="CAD9868726.1"/>
    <property type="molecule type" value="Transcribed_RNA"/>
</dbReference>
<accession>A0A7S2V5K3</accession>
<keyword evidence="1" id="KW-0175">Coiled coil</keyword>
<gene>
    <name evidence="2" type="ORF">FJAP1339_LOCUS8740</name>
</gene>
<evidence type="ECO:0000313" key="2">
    <source>
        <dbReference type="EMBL" id="CAD9868726.1"/>
    </source>
</evidence>
<evidence type="ECO:0000256" key="1">
    <source>
        <dbReference type="SAM" id="Coils"/>
    </source>
</evidence>